<comment type="catalytic activity">
    <reaction evidence="11">
        <text>UTP + NH4(+) + ATP = CTP + ADP + phosphate + 2 H(+)</text>
        <dbReference type="Rhea" id="RHEA:16597"/>
        <dbReference type="ChEBI" id="CHEBI:15378"/>
        <dbReference type="ChEBI" id="CHEBI:28938"/>
        <dbReference type="ChEBI" id="CHEBI:30616"/>
        <dbReference type="ChEBI" id="CHEBI:37563"/>
        <dbReference type="ChEBI" id="CHEBI:43474"/>
        <dbReference type="ChEBI" id="CHEBI:46398"/>
        <dbReference type="ChEBI" id="CHEBI:456216"/>
    </reaction>
</comment>
<dbReference type="UniPathway" id="UPA00159">
    <property type="reaction ID" value="UER00277"/>
</dbReference>
<feature type="binding site" evidence="11">
    <location>
        <position position="139"/>
    </location>
    <ligand>
        <name>Mg(2+)</name>
        <dbReference type="ChEBI" id="CHEBI:18420"/>
    </ligand>
</feature>
<feature type="binding site" evidence="11">
    <location>
        <position position="457"/>
    </location>
    <ligand>
        <name>L-glutamine</name>
        <dbReference type="ChEBI" id="CHEBI:58359"/>
    </ligand>
</feature>
<dbReference type="GO" id="GO:0019856">
    <property type="term" value="P:pyrimidine nucleobase biosynthetic process"/>
    <property type="evidence" value="ECO:0007669"/>
    <property type="project" value="TreeGrafter"/>
</dbReference>
<feature type="binding site" evidence="11">
    <location>
        <position position="13"/>
    </location>
    <ligand>
        <name>CTP</name>
        <dbReference type="ChEBI" id="CHEBI:37563"/>
        <note>allosteric inhibitor</note>
    </ligand>
</feature>
<comment type="function">
    <text evidence="11">Catalyzes the ATP-dependent amination of UTP to CTP with either L-glutamine or ammonia as the source of nitrogen. Regulates intracellular CTP levels through interactions with the four ribonucleotide triphosphates.</text>
</comment>
<feature type="binding site" evidence="11">
    <location>
        <position position="348"/>
    </location>
    <ligand>
        <name>L-glutamine</name>
        <dbReference type="ChEBI" id="CHEBI:58359"/>
    </ligand>
</feature>
<comment type="catalytic activity">
    <reaction evidence="11">
        <text>L-glutamine + H2O = L-glutamate + NH4(+)</text>
        <dbReference type="Rhea" id="RHEA:15889"/>
        <dbReference type="ChEBI" id="CHEBI:15377"/>
        <dbReference type="ChEBI" id="CHEBI:28938"/>
        <dbReference type="ChEBI" id="CHEBI:29985"/>
        <dbReference type="ChEBI" id="CHEBI:58359"/>
    </reaction>
</comment>
<dbReference type="HAMAP" id="MF_01227">
    <property type="entry name" value="PyrG"/>
    <property type="match status" value="1"/>
</dbReference>
<dbReference type="InterPro" id="IPR029062">
    <property type="entry name" value="Class_I_gatase-like"/>
</dbReference>
<evidence type="ECO:0000256" key="8">
    <source>
        <dbReference type="ARBA" id="ARBA00022962"/>
    </source>
</evidence>
<dbReference type="GO" id="GO:0004359">
    <property type="term" value="F:glutaminase activity"/>
    <property type="evidence" value="ECO:0007669"/>
    <property type="project" value="RHEA"/>
</dbReference>
<feature type="binding site" evidence="11">
    <location>
        <begin position="186"/>
        <end position="191"/>
    </location>
    <ligand>
        <name>UTP</name>
        <dbReference type="ChEBI" id="CHEBI:46398"/>
    </ligand>
</feature>
<dbReference type="InterPro" id="IPR017456">
    <property type="entry name" value="CTP_synthase_N"/>
</dbReference>
<dbReference type="Gene3D" id="3.40.50.880">
    <property type="match status" value="1"/>
</dbReference>
<comment type="activity regulation">
    <text evidence="11">Allosterically activated by GTP, when glutamine is the substrate; GTP has no effect on the reaction when ammonia is the substrate. The allosteric effector GTP functions by stabilizing the protein conformation that binds the tetrahedral intermediate(s) formed during glutamine hydrolysis. Inhibited by the product CTP, via allosteric rather than competitive inhibition.</text>
</comment>
<comment type="subunit">
    <text evidence="11">Homotetramer.</text>
</comment>
<gene>
    <name evidence="11" type="primary">pyrG</name>
</gene>
<keyword evidence="4 11" id="KW-0479">Metal-binding</keyword>
<comment type="caution">
    <text evidence="11">Lacks conserved residue(s) required for the propagation of feature annotation.</text>
</comment>
<dbReference type="NCBIfam" id="TIGR00337">
    <property type="entry name" value="PyrG"/>
    <property type="match status" value="1"/>
</dbReference>
<keyword evidence="8 11" id="KW-0315">Glutamine amidotransferase</keyword>
<feature type="binding site" evidence="11">
    <location>
        <position position="71"/>
    </location>
    <ligand>
        <name>ATP</name>
        <dbReference type="ChEBI" id="CHEBI:30616"/>
    </ligand>
</feature>
<dbReference type="PANTHER" id="PTHR11550:SF0">
    <property type="entry name" value="CTP SYNTHASE-RELATED"/>
    <property type="match status" value="1"/>
</dbReference>
<evidence type="ECO:0000256" key="9">
    <source>
        <dbReference type="ARBA" id="ARBA00022975"/>
    </source>
</evidence>
<protein>
    <recommendedName>
        <fullName evidence="11">CTP synthase</fullName>
        <ecNumber evidence="11">6.3.4.2</ecNumber>
    </recommendedName>
    <alternativeName>
        <fullName evidence="11">Cytidine 5'-triphosphate synthase</fullName>
    </alternativeName>
    <alternativeName>
        <fullName evidence="11">Cytidine triphosphate synthetase</fullName>
        <shortName evidence="11">CTP synthetase</shortName>
        <shortName evidence="11">CTPS</shortName>
    </alternativeName>
    <alternativeName>
        <fullName evidence="11">UTP--ammonia ligase</fullName>
    </alternativeName>
</protein>
<evidence type="ECO:0000256" key="11">
    <source>
        <dbReference type="HAMAP-Rule" id="MF_01227"/>
    </source>
</evidence>
<dbReference type="GO" id="GO:0005829">
    <property type="term" value="C:cytosol"/>
    <property type="evidence" value="ECO:0007669"/>
    <property type="project" value="TreeGrafter"/>
</dbReference>
<evidence type="ECO:0000256" key="4">
    <source>
        <dbReference type="ARBA" id="ARBA00022723"/>
    </source>
</evidence>
<evidence type="ECO:0000256" key="3">
    <source>
        <dbReference type="ARBA" id="ARBA00022598"/>
    </source>
</evidence>
<feature type="active site" description="Nucleophile; for glutamine hydrolysis" evidence="11">
    <location>
        <position position="375"/>
    </location>
</feature>
<evidence type="ECO:0000256" key="2">
    <source>
        <dbReference type="ARBA" id="ARBA00007533"/>
    </source>
</evidence>
<feature type="binding site" evidence="11">
    <location>
        <position position="240"/>
    </location>
    <ligand>
        <name>ATP</name>
        <dbReference type="ChEBI" id="CHEBI:30616"/>
    </ligand>
</feature>
<dbReference type="GO" id="GO:0016829">
    <property type="term" value="F:lyase activity"/>
    <property type="evidence" value="ECO:0007669"/>
    <property type="project" value="UniProtKB-KW"/>
</dbReference>
<dbReference type="InterPro" id="IPR033828">
    <property type="entry name" value="GATase1_CTP_Synthase"/>
</dbReference>
<name>S5DJ29_9ACTN</name>
<feature type="binding site" evidence="11">
    <location>
        <begin position="146"/>
        <end position="148"/>
    </location>
    <ligand>
        <name>CTP</name>
        <dbReference type="ChEBI" id="CHEBI:37563"/>
        <note>allosteric inhibitor</note>
    </ligand>
</feature>
<evidence type="ECO:0000256" key="1">
    <source>
        <dbReference type="ARBA" id="ARBA00005171"/>
    </source>
</evidence>
<dbReference type="PROSITE" id="PS51273">
    <property type="entry name" value="GATASE_TYPE_1"/>
    <property type="match status" value="1"/>
</dbReference>
<feature type="binding site" evidence="11">
    <location>
        <begin position="14"/>
        <end position="19"/>
    </location>
    <ligand>
        <name>ATP</name>
        <dbReference type="ChEBI" id="CHEBI:30616"/>
    </ligand>
</feature>
<feature type="binding site" evidence="11">
    <location>
        <position position="222"/>
    </location>
    <ligand>
        <name>CTP</name>
        <dbReference type="ChEBI" id="CHEBI:37563"/>
        <note>allosteric inhibitor</note>
    </ligand>
</feature>
<feature type="active site" evidence="11">
    <location>
        <position position="502"/>
    </location>
</feature>
<dbReference type="InterPro" id="IPR004468">
    <property type="entry name" value="CTP_synthase"/>
</dbReference>
<sequence>MTKYIFVTGGVVSGLGKGITSASLGNLLKSRGLSVINQKLDPYINVDPDTMNPFQHGEVFVTEDGATTDLDLGHYERFTGVNLRKDSNVTTGSIYRKVIESERKGDYLGATVQVIPHITDEIKRRIKGISNDIDVQITEIGGTVGDIEILPFLEAARQIRKELGSDNVMFIHVTLVPFIGPSTELKTKPTQHSVTLLRAAGISPDLIVLRSDRELNEEIKSKVSLFCDVSLSNVINAPDLDDIYEVPLRMFDEGLDSAVNDRLKLNSNSQDLSQWKTMVDLKQNAINTVKIAILGKYFGLPDSYLSVVESLKHSCLHNNVKLDLHWIDADNFELDLLSEMDGVIVPGGFGYRGIEGKISAIQYIRENKIPFLGICLGLQCAVIEFARNVCGISDANSSEFSQNTKNYVIDLLPNQDLDKDDVGASMRLGTYPCKINPDTIASKIYSDEVIYERHRHRYEVNNKYRDKLIENGLIIGGVSPDNNLVEMIEIKDHPYFVASQFHPEFKSRPWEPAPLFNDFIASSIKTKSSESNNIVSETVKKK</sequence>
<evidence type="ECO:0000259" key="13">
    <source>
        <dbReference type="Pfam" id="PF06418"/>
    </source>
</evidence>
<feature type="region of interest" description="Amidoligase domain" evidence="11">
    <location>
        <begin position="1"/>
        <end position="265"/>
    </location>
</feature>
<keyword evidence="6 11" id="KW-0067">ATP-binding</keyword>
<organism evidence="14">
    <name type="scientific">Candidatus Actinomarina minuta</name>
    <dbReference type="NCBI Taxonomy" id="1389454"/>
    <lineage>
        <taxon>Bacteria</taxon>
        <taxon>Bacillati</taxon>
        <taxon>Actinomycetota</taxon>
        <taxon>Actinomycetes</taxon>
        <taxon>Candidatus Actinomarinidae</taxon>
        <taxon>Candidatus Actinomarinales</taxon>
        <taxon>Candidatus Actinomarineae</taxon>
        <taxon>Candidatus Actinomarinaceae</taxon>
        <taxon>Candidatus Actinomarina</taxon>
    </lineage>
</organism>
<dbReference type="NCBIfam" id="NF003792">
    <property type="entry name" value="PRK05380.1"/>
    <property type="match status" value="1"/>
</dbReference>
<feature type="binding site" evidence="11">
    <location>
        <position position="13"/>
    </location>
    <ligand>
        <name>UTP</name>
        <dbReference type="ChEBI" id="CHEBI:46398"/>
    </ligand>
</feature>
<dbReference type="CDD" id="cd01746">
    <property type="entry name" value="GATase1_CTP_Synthase"/>
    <property type="match status" value="1"/>
</dbReference>
<dbReference type="PANTHER" id="PTHR11550">
    <property type="entry name" value="CTP SYNTHASE"/>
    <property type="match status" value="1"/>
</dbReference>
<evidence type="ECO:0000256" key="7">
    <source>
        <dbReference type="ARBA" id="ARBA00022842"/>
    </source>
</evidence>
<feature type="binding site" evidence="11">
    <location>
        <begin position="186"/>
        <end position="191"/>
    </location>
    <ligand>
        <name>CTP</name>
        <dbReference type="ChEBI" id="CHEBI:37563"/>
        <note>allosteric inhibitor</note>
    </ligand>
</feature>
<comment type="miscellaneous">
    <text evidence="11">CTPSs have evolved a hybrid strategy for distinguishing between UTP and CTP. The overlapping regions of the product feedback inhibitory and substrate sites recognize a common feature in both compounds, the triphosphate moiety. To differentiate isosteric substrate and product pyrimidine rings, an additional pocket far from the expected kinase/ligase catalytic site, specifically recognizes the cytosine and ribose portions of the product inhibitor.</text>
</comment>
<feature type="binding site" evidence="11">
    <location>
        <position position="399"/>
    </location>
    <ligand>
        <name>L-glutamine</name>
        <dbReference type="ChEBI" id="CHEBI:58359"/>
    </ligand>
</feature>
<dbReference type="GO" id="GO:0097268">
    <property type="term" value="C:cytoophidium"/>
    <property type="evidence" value="ECO:0007669"/>
    <property type="project" value="UniProtKB-ARBA"/>
</dbReference>
<dbReference type="SUPFAM" id="SSF52317">
    <property type="entry name" value="Class I glutamine amidotransferase-like"/>
    <property type="match status" value="1"/>
</dbReference>
<dbReference type="AlphaFoldDB" id="S5DJ29"/>
<dbReference type="Pfam" id="PF00117">
    <property type="entry name" value="GATase"/>
    <property type="match status" value="1"/>
</dbReference>
<evidence type="ECO:0000259" key="12">
    <source>
        <dbReference type="Pfam" id="PF00117"/>
    </source>
</evidence>
<dbReference type="FunFam" id="3.40.50.880:FF:000002">
    <property type="entry name" value="CTP synthase"/>
    <property type="match status" value="1"/>
</dbReference>
<feature type="binding site" evidence="11">
    <location>
        <begin position="376"/>
        <end position="379"/>
    </location>
    <ligand>
        <name>L-glutamine</name>
        <dbReference type="ChEBI" id="CHEBI:58359"/>
    </ligand>
</feature>
<comment type="catalytic activity">
    <reaction evidence="10 11">
        <text>UTP + L-glutamine + ATP + H2O = CTP + L-glutamate + ADP + phosphate + 2 H(+)</text>
        <dbReference type="Rhea" id="RHEA:26426"/>
        <dbReference type="ChEBI" id="CHEBI:15377"/>
        <dbReference type="ChEBI" id="CHEBI:15378"/>
        <dbReference type="ChEBI" id="CHEBI:29985"/>
        <dbReference type="ChEBI" id="CHEBI:30616"/>
        <dbReference type="ChEBI" id="CHEBI:37563"/>
        <dbReference type="ChEBI" id="CHEBI:43474"/>
        <dbReference type="ChEBI" id="CHEBI:46398"/>
        <dbReference type="ChEBI" id="CHEBI:58359"/>
        <dbReference type="ChEBI" id="CHEBI:456216"/>
        <dbReference type="EC" id="6.3.4.2"/>
    </reaction>
</comment>
<feature type="domain" description="Glutamine amidotransferase" evidence="12">
    <location>
        <begin position="301"/>
        <end position="520"/>
    </location>
</feature>
<dbReference type="InterPro" id="IPR017926">
    <property type="entry name" value="GATASE"/>
</dbReference>
<dbReference type="EC" id="6.3.4.2" evidence="11"/>
<dbReference type="GO" id="GO:0003883">
    <property type="term" value="F:CTP synthase activity"/>
    <property type="evidence" value="ECO:0007669"/>
    <property type="project" value="UniProtKB-UniRule"/>
</dbReference>
<keyword evidence="7 11" id="KW-0460">Magnesium</keyword>
<evidence type="ECO:0000256" key="5">
    <source>
        <dbReference type="ARBA" id="ARBA00022741"/>
    </source>
</evidence>
<proteinExistence type="inferred from homology"/>
<feature type="binding site" evidence="11">
    <location>
        <position position="222"/>
    </location>
    <ligand>
        <name>UTP</name>
        <dbReference type="ChEBI" id="CHEBI:46398"/>
    </ligand>
</feature>
<dbReference type="InterPro" id="IPR027417">
    <property type="entry name" value="P-loop_NTPase"/>
</dbReference>
<evidence type="ECO:0000256" key="6">
    <source>
        <dbReference type="ARBA" id="ARBA00022840"/>
    </source>
</evidence>
<dbReference type="GO" id="GO:0044210">
    <property type="term" value="P:'de novo' CTP biosynthetic process"/>
    <property type="evidence" value="ECO:0007669"/>
    <property type="project" value="UniProtKB-UniRule"/>
</dbReference>
<dbReference type="EMBL" id="KC811112">
    <property type="protein sequence ID" value="AGQ18781.1"/>
    <property type="molecule type" value="Genomic_DNA"/>
</dbReference>
<dbReference type="FunFam" id="3.40.50.300:FF:000009">
    <property type="entry name" value="CTP synthase"/>
    <property type="match status" value="1"/>
</dbReference>
<reference evidence="14" key="1">
    <citation type="journal article" date="2013" name="Sci. Rep.">
        <title>Metagenomics uncovers a new group of low GC and ultra-small marine Actinobacteria.</title>
        <authorList>
            <person name="Ghai R."/>
            <person name="Mizuno C.M."/>
            <person name="Picazo A."/>
            <person name="Camacho A."/>
            <person name="Rodriguez-Valera F."/>
        </authorList>
    </citation>
    <scope>NUCLEOTIDE SEQUENCE</scope>
</reference>
<dbReference type="SUPFAM" id="SSF52540">
    <property type="entry name" value="P-loop containing nucleoside triphosphate hydrolases"/>
    <property type="match status" value="1"/>
</dbReference>
<dbReference type="CDD" id="cd03113">
    <property type="entry name" value="CTPS_N"/>
    <property type="match status" value="1"/>
</dbReference>
<comment type="pathway">
    <text evidence="1 11">Pyrimidine metabolism; CTP biosynthesis via de novo pathway; CTP from UDP: step 2/2.</text>
</comment>
<feature type="domain" description="CTP synthase N-terminal" evidence="13">
    <location>
        <begin position="3"/>
        <end position="265"/>
    </location>
</feature>
<accession>S5DJ29</accession>
<feature type="active site" evidence="11">
    <location>
        <position position="504"/>
    </location>
</feature>
<keyword evidence="14" id="KW-0456">Lyase</keyword>
<dbReference type="Gene3D" id="3.40.50.300">
    <property type="entry name" value="P-loop containing nucleotide triphosphate hydrolases"/>
    <property type="match status" value="1"/>
</dbReference>
<evidence type="ECO:0000256" key="10">
    <source>
        <dbReference type="ARBA" id="ARBA00047781"/>
    </source>
</evidence>
<dbReference type="GO" id="GO:0046872">
    <property type="term" value="F:metal ion binding"/>
    <property type="evidence" value="ECO:0007669"/>
    <property type="project" value="UniProtKB-KW"/>
</dbReference>
<dbReference type="Pfam" id="PF06418">
    <property type="entry name" value="CTP_synth_N"/>
    <property type="match status" value="1"/>
</dbReference>
<keyword evidence="3 11" id="KW-0436">Ligase</keyword>
<dbReference type="GO" id="GO:0042802">
    <property type="term" value="F:identical protein binding"/>
    <property type="evidence" value="ECO:0007669"/>
    <property type="project" value="TreeGrafter"/>
</dbReference>
<dbReference type="GO" id="GO:0005524">
    <property type="term" value="F:ATP binding"/>
    <property type="evidence" value="ECO:0007669"/>
    <property type="project" value="UniProtKB-KW"/>
</dbReference>
<keyword evidence="9 11" id="KW-0665">Pyrimidine biosynthesis</keyword>
<evidence type="ECO:0000313" key="14">
    <source>
        <dbReference type="EMBL" id="AGQ18781.1"/>
    </source>
</evidence>
<feature type="binding site" evidence="11">
    <location>
        <position position="71"/>
    </location>
    <ligand>
        <name>Mg(2+)</name>
        <dbReference type="ChEBI" id="CHEBI:18420"/>
    </ligand>
</feature>
<comment type="similarity">
    <text evidence="2 11">Belongs to the CTP synthase family.</text>
</comment>
<keyword evidence="5 11" id="KW-0547">Nucleotide-binding</keyword>